<dbReference type="EMBL" id="BDJK01000055">
    <property type="protein sequence ID" value="GAV23509.1"/>
    <property type="molecule type" value="Genomic_DNA"/>
</dbReference>
<dbReference type="PANTHER" id="PTHR30136">
    <property type="entry name" value="HELIX-TURN-HELIX TRANSCRIPTIONAL REGULATOR, ICLR FAMILY"/>
    <property type="match status" value="1"/>
</dbReference>
<accession>A0A1L8CXC5</accession>
<proteinExistence type="predicted"/>
<protein>
    <recommendedName>
        <fullName evidence="8">IclR family transcriptional regulator</fullName>
    </recommendedName>
</protein>
<evidence type="ECO:0000313" key="7">
    <source>
        <dbReference type="Proteomes" id="UP000187485"/>
    </source>
</evidence>
<dbReference type="InterPro" id="IPR029016">
    <property type="entry name" value="GAF-like_dom_sf"/>
</dbReference>
<evidence type="ECO:0000313" key="6">
    <source>
        <dbReference type="EMBL" id="GAV23509.1"/>
    </source>
</evidence>
<dbReference type="PANTHER" id="PTHR30136:SF7">
    <property type="entry name" value="HTH-TYPE TRANSCRIPTIONAL REGULATOR KDGR-RELATED"/>
    <property type="match status" value="1"/>
</dbReference>
<dbReference type="STRING" id="870242.cpu_20190"/>
<evidence type="ECO:0000259" key="5">
    <source>
        <dbReference type="PROSITE" id="PS51078"/>
    </source>
</evidence>
<dbReference type="Pfam" id="PF01614">
    <property type="entry name" value="IclR_C"/>
    <property type="match status" value="1"/>
</dbReference>
<dbReference type="InterPro" id="IPR036388">
    <property type="entry name" value="WH-like_DNA-bd_sf"/>
</dbReference>
<organism evidence="6 7">
    <name type="scientific">Carboxydothermus pertinax</name>
    <dbReference type="NCBI Taxonomy" id="870242"/>
    <lineage>
        <taxon>Bacteria</taxon>
        <taxon>Bacillati</taxon>
        <taxon>Bacillota</taxon>
        <taxon>Clostridia</taxon>
        <taxon>Thermoanaerobacterales</taxon>
        <taxon>Thermoanaerobacteraceae</taxon>
        <taxon>Carboxydothermus</taxon>
    </lineage>
</organism>
<keyword evidence="3" id="KW-0804">Transcription</keyword>
<dbReference type="PROSITE" id="PS51078">
    <property type="entry name" value="ICLR_ED"/>
    <property type="match status" value="1"/>
</dbReference>
<reference evidence="7" key="1">
    <citation type="submission" date="2016-12" db="EMBL/GenBank/DDBJ databases">
        <title>Draft Genome Sequences od Carboxydothermus pertinax and islandicus, Hydrogenogenic Carboxydotrophic Bacteria.</title>
        <authorList>
            <person name="Fukuyama Y."/>
            <person name="Ohmae K."/>
            <person name="Yoneda Y."/>
            <person name="Yoshida T."/>
            <person name="Sako Y."/>
        </authorList>
    </citation>
    <scope>NUCLEOTIDE SEQUENCE [LARGE SCALE GENOMIC DNA]</scope>
    <source>
        <strain evidence="7">Ug1</strain>
    </source>
</reference>
<feature type="domain" description="IclR-ED" evidence="5">
    <location>
        <begin position="81"/>
        <end position="265"/>
    </location>
</feature>
<evidence type="ECO:0000256" key="2">
    <source>
        <dbReference type="ARBA" id="ARBA00023125"/>
    </source>
</evidence>
<name>A0A1L8CXC5_9THEO</name>
<dbReference type="GO" id="GO:0003700">
    <property type="term" value="F:DNA-binding transcription factor activity"/>
    <property type="evidence" value="ECO:0007669"/>
    <property type="project" value="TreeGrafter"/>
</dbReference>
<evidence type="ECO:0000259" key="4">
    <source>
        <dbReference type="PROSITE" id="PS51077"/>
    </source>
</evidence>
<dbReference type="InterPro" id="IPR014757">
    <property type="entry name" value="Tscrpt_reg_IclR_C"/>
</dbReference>
<dbReference type="PROSITE" id="PS51077">
    <property type="entry name" value="HTH_ICLR"/>
    <property type="match status" value="1"/>
</dbReference>
<keyword evidence="1" id="KW-0805">Transcription regulation</keyword>
<dbReference type="AlphaFoldDB" id="A0A1L8CXC5"/>
<dbReference type="InterPro" id="IPR005471">
    <property type="entry name" value="Tscrpt_reg_IclR_N"/>
</dbReference>
<keyword evidence="2" id="KW-0238">DNA-binding</keyword>
<dbReference type="RefSeq" id="WP_075859918.1">
    <property type="nucleotide sequence ID" value="NZ_BDJK01000055.1"/>
</dbReference>
<dbReference type="Gene3D" id="1.10.10.10">
    <property type="entry name" value="Winged helix-like DNA-binding domain superfamily/Winged helix DNA-binding domain"/>
    <property type="match status" value="1"/>
</dbReference>
<evidence type="ECO:0008006" key="8">
    <source>
        <dbReference type="Google" id="ProtNLM"/>
    </source>
</evidence>
<dbReference type="SMART" id="SM00346">
    <property type="entry name" value="HTH_ICLR"/>
    <property type="match status" value="1"/>
</dbReference>
<keyword evidence="7" id="KW-1185">Reference proteome</keyword>
<dbReference type="Proteomes" id="UP000187485">
    <property type="component" value="Unassembled WGS sequence"/>
</dbReference>
<dbReference type="InterPro" id="IPR050707">
    <property type="entry name" value="HTH_MetabolicPath_Reg"/>
</dbReference>
<dbReference type="CDD" id="cd00090">
    <property type="entry name" value="HTH_ARSR"/>
    <property type="match status" value="1"/>
</dbReference>
<feature type="domain" description="HTH iclR-type" evidence="4">
    <location>
        <begin position="17"/>
        <end position="80"/>
    </location>
</feature>
<dbReference type="SUPFAM" id="SSF55781">
    <property type="entry name" value="GAF domain-like"/>
    <property type="match status" value="1"/>
</dbReference>
<dbReference type="OrthoDB" id="9791752at2"/>
<dbReference type="GO" id="GO:0003677">
    <property type="term" value="F:DNA binding"/>
    <property type="evidence" value="ECO:0007669"/>
    <property type="project" value="UniProtKB-KW"/>
</dbReference>
<dbReference type="InterPro" id="IPR036390">
    <property type="entry name" value="WH_DNA-bd_sf"/>
</dbReference>
<dbReference type="Gene3D" id="3.30.450.40">
    <property type="match status" value="1"/>
</dbReference>
<evidence type="ECO:0000256" key="1">
    <source>
        <dbReference type="ARBA" id="ARBA00023015"/>
    </source>
</evidence>
<sequence>MSLEEKELVEKENKSGAPAVEMAIKILTYLSRYRNKNRTLAEISRDLNINKSSCHRILKVLLDYRLVSYDKTTRQFSLGSYLIVLGSRASEFNDYLKIAKQYLKELAETTKQTCVLVEPIANNRLVYIAKEEPEAAVRITVSIGQSFPVTSASFGKCYLAFLPENEVREIVKEVGIKQFTDKSITNVEEFFQSLEVIREQGYAVSFEEHTPGVFGISAPVFDNSGSVRMVVSCIGLASSVNEETINFYADKVKTTAQKITAIFSDM</sequence>
<dbReference type="GO" id="GO:0045892">
    <property type="term" value="P:negative regulation of DNA-templated transcription"/>
    <property type="evidence" value="ECO:0007669"/>
    <property type="project" value="TreeGrafter"/>
</dbReference>
<dbReference type="InterPro" id="IPR011991">
    <property type="entry name" value="ArsR-like_HTH"/>
</dbReference>
<dbReference type="SUPFAM" id="SSF46785">
    <property type="entry name" value="Winged helix' DNA-binding domain"/>
    <property type="match status" value="1"/>
</dbReference>
<comment type="caution">
    <text evidence="6">The sequence shown here is derived from an EMBL/GenBank/DDBJ whole genome shotgun (WGS) entry which is preliminary data.</text>
</comment>
<gene>
    <name evidence="6" type="ORF">cpu_20190</name>
</gene>
<evidence type="ECO:0000256" key="3">
    <source>
        <dbReference type="ARBA" id="ARBA00023163"/>
    </source>
</evidence>
<dbReference type="Pfam" id="PF09339">
    <property type="entry name" value="HTH_IclR"/>
    <property type="match status" value="1"/>
</dbReference>